<organism evidence="2 3">
    <name type="scientific">Blastochloris sulfoviridis</name>
    <dbReference type="NCBI Taxonomy" id="50712"/>
    <lineage>
        <taxon>Bacteria</taxon>
        <taxon>Pseudomonadati</taxon>
        <taxon>Pseudomonadota</taxon>
        <taxon>Alphaproteobacteria</taxon>
        <taxon>Hyphomicrobiales</taxon>
        <taxon>Blastochloridaceae</taxon>
        <taxon>Blastochloris</taxon>
    </lineage>
</organism>
<dbReference type="PRINTS" id="PR00313">
    <property type="entry name" value="CABNDNGRPT"/>
</dbReference>
<feature type="domain" description="Cadherin-like" evidence="1">
    <location>
        <begin position="4"/>
        <end position="99"/>
    </location>
</feature>
<protein>
    <recommendedName>
        <fullName evidence="1">Cadherin-like domain-containing protein</fullName>
    </recommendedName>
</protein>
<dbReference type="InterPro" id="IPR011049">
    <property type="entry name" value="Serralysin-like_metalloprot_C"/>
</dbReference>
<dbReference type="Gene3D" id="2.60.40.2810">
    <property type="match status" value="1"/>
</dbReference>
<dbReference type="Gene3D" id="2.150.10.10">
    <property type="entry name" value="Serralysin-like metalloprotease, C-terminal"/>
    <property type="match status" value="1"/>
</dbReference>
<name>A0A5M6HGW6_9HYPH</name>
<dbReference type="Pfam" id="PF17892">
    <property type="entry name" value="Cadherin_5"/>
    <property type="match status" value="1"/>
</dbReference>
<dbReference type="NCBIfam" id="TIGR01965">
    <property type="entry name" value="VCBS_repeat"/>
    <property type="match status" value="1"/>
</dbReference>
<dbReference type="InterPro" id="IPR001343">
    <property type="entry name" value="Hemolysn_Ca-bd"/>
</dbReference>
<dbReference type="PROSITE" id="PS00330">
    <property type="entry name" value="HEMOLYSIN_CALCIUM"/>
    <property type="match status" value="2"/>
</dbReference>
<dbReference type="InterPro" id="IPR010221">
    <property type="entry name" value="VCBS_dom"/>
</dbReference>
<dbReference type="EMBL" id="VWPL01000066">
    <property type="protein sequence ID" value="KAA5595081.1"/>
    <property type="molecule type" value="Genomic_DNA"/>
</dbReference>
<evidence type="ECO:0000259" key="1">
    <source>
        <dbReference type="Pfam" id="PF17892"/>
    </source>
</evidence>
<comment type="caution">
    <text evidence="2">The sequence shown here is derived from an EMBL/GenBank/DDBJ whole genome shotgun (WGS) entry which is preliminary data.</text>
</comment>
<reference evidence="2 3" key="1">
    <citation type="submission" date="2019-09" db="EMBL/GenBank/DDBJ databases">
        <title>Draft Whole-Genome sequence of Blastochloris sulfoviridis DSM 729.</title>
        <authorList>
            <person name="Meyer T.E."/>
            <person name="Kyndt J.A."/>
        </authorList>
    </citation>
    <scope>NUCLEOTIDE SEQUENCE [LARGE SCALE GENOMIC DNA]</scope>
    <source>
        <strain evidence="2 3">DSM 729</strain>
    </source>
</reference>
<gene>
    <name evidence="2" type="ORF">F1193_16820</name>
</gene>
<keyword evidence="3" id="KW-1185">Reference proteome</keyword>
<dbReference type="RefSeq" id="WP_170263741.1">
    <property type="nucleotide sequence ID" value="NZ_VWPL01000066.1"/>
</dbReference>
<evidence type="ECO:0000313" key="2">
    <source>
        <dbReference type="EMBL" id="KAA5595081.1"/>
    </source>
</evidence>
<evidence type="ECO:0000313" key="3">
    <source>
        <dbReference type="Proteomes" id="UP000323886"/>
    </source>
</evidence>
<dbReference type="Pfam" id="PF00353">
    <property type="entry name" value="HemolysinCabind"/>
    <property type="match status" value="1"/>
</dbReference>
<dbReference type="InterPro" id="IPR018511">
    <property type="entry name" value="Hemolysin-typ_Ca-bd_CS"/>
</dbReference>
<dbReference type="GO" id="GO:0005509">
    <property type="term" value="F:calcium ion binding"/>
    <property type="evidence" value="ECO:0007669"/>
    <property type="project" value="InterPro"/>
</dbReference>
<feature type="non-terminal residue" evidence="2">
    <location>
        <position position="1"/>
    </location>
</feature>
<dbReference type="SUPFAM" id="SSF51120">
    <property type="entry name" value="beta-Roll"/>
    <property type="match status" value="1"/>
</dbReference>
<dbReference type="Proteomes" id="UP000323886">
    <property type="component" value="Unassembled WGS sequence"/>
</dbReference>
<accession>A0A5M6HGW6</accession>
<sequence>AHNDLAATDEETPLVLSAASLLANDTDVDAGDTKTLVSVSAISACGATVRIENGSVVYDPRAAAALQALGAGQTATDTFTYTMRDAAGATSTATVTVAVGGRDDLPTPDGIYRIGTESLVNTVTAGWQSASKAAGLATGGFVVTWVDGGPVSDGEGSSIKAQIFGSAGDKVGSEFLVNTGTANYQDTPVAAGLANGGFVIAWNDDSGTLGDDGRGIKAQVFDAAGAKLGPEFRVNTETASSQVWPSVTALSGGGFVVAWDDSSGMGGDSDHSVKAQIFGATGAKVGPELLVNTTTAGWQGLVTITGLANGGFVATWENQPNSGGGYGIEGQLFDAAGGKIGSEFAINTSATSGLDTRPTVAALADGGFAVAWWGSTAKAQMFDASGNKVGSELALTDPTQYREPLGIAGLAGGGFVVAWVDYRGTLDDTDWCGITAQVYGSDGTRIGEDFRVNTQIANAQWRPAVTALADGGFAITWTDSSGTLADASGTSVKMQVFGDARALATAKTATAKTFTGTAGSDTLAGGVGADILVGGAGDDLLIGGGGNDIYVFGTGDGHDLVDNSAPDGRATAEGTAQIGVSKLQLWLARAGDDLAIRILGNQDRLTIDDWFVDSNHQLATMRSSDGFALSNDALGQLVSAMATFEANYASSHNGVAFDPATANGSITDAAVLAAVNTAWRQAAA</sequence>
<proteinExistence type="predicted"/>
<dbReference type="AlphaFoldDB" id="A0A5M6HGW6"/>
<dbReference type="InterPro" id="IPR041690">
    <property type="entry name" value="Cadherin_5"/>
</dbReference>